<feature type="chain" id="PRO_5034313452" description="Ig-like domain-containing protein" evidence="4">
    <location>
        <begin position="22"/>
        <end position="205"/>
    </location>
</feature>
<evidence type="ECO:0000256" key="2">
    <source>
        <dbReference type="ARBA" id="ARBA00022859"/>
    </source>
</evidence>
<dbReference type="InterPro" id="IPR036179">
    <property type="entry name" value="Ig-like_dom_sf"/>
</dbReference>
<dbReference type="Ensembl" id="ENSPSMT00000000005.1">
    <property type="protein sequence ID" value="ENSPSMP00000000005.1"/>
    <property type="gene ID" value="ENSPSMG00000000005.1"/>
</dbReference>
<dbReference type="InterPro" id="IPR013106">
    <property type="entry name" value="Ig_V-set"/>
</dbReference>
<keyword evidence="7" id="KW-1185">Reference proteome</keyword>
<accession>A0A8C9DCW4</accession>
<dbReference type="GO" id="GO:0005886">
    <property type="term" value="C:plasma membrane"/>
    <property type="evidence" value="ECO:0007669"/>
    <property type="project" value="TreeGrafter"/>
</dbReference>
<protein>
    <recommendedName>
        <fullName evidence="5">Ig-like domain-containing protein</fullName>
    </recommendedName>
</protein>
<feature type="region of interest" description="Disordered" evidence="3">
    <location>
        <begin position="136"/>
        <end position="161"/>
    </location>
</feature>
<reference evidence="6" key="2">
    <citation type="submission" date="2025-09" db="UniProtKB">
        <authorList>
            <consortium name="Ensembl"/>
        </authorList>
    </citation>
    <scope>IDENTIFICATION</scope>
</reference>
<keyword evidence="1 4" id="KW-0732">Signal</keyword>
<dbReference type="InterPro" id="IPR050413">
    <property type="entry name" value="TCR_beta_variable"/>
</dbReference>
<reference evidence="6" key="1">
    <citation type="submission" date="2025-08" db="UniProtKB">
        <authorList>
            <consortium name="Ensembl"/>
        </authorList>
    </citation>
    <scope>IDENTIFICATION</scope>
</reference>
<evidence type="ECO:0000256" key="1">
    <source>
        <dbReference type="ARBA" id="ARBA00022729"/>
    </source>
</evidence>
<feature type="signal peptide" evidence="4">
    <location>
        <begin position="1"/>
        <end position="21"/>
    </location>
</feature>
<keyword evidence="2" id="KW-0391">Immunity</keyword>
<dbReference type="InterPro" id="IPR013783">
    <property type="entry name" value="Ig-like_fold"/>
</dbReference>
<sequence>MGTRTLCCVALCVLVAKHTDAGVIQTPRHKVTEVGQAVTLECEPISSHNTLFWYKQTLVQELELLTYFRSQSQVEDAGLPKGRFSAKMLNSSFSTLNIQPSEPRDSDSGVYFCASSLDTGLQKRALPVQNRSLLSSPLNPQQCQTEAFPGTSSPGERKRERTRINIRNTRVFQKYFGWGYLQFGGFLGLLTQNSIYAFLFKCTLL</sequence>
<dbReference type="AlphaFoldDB" id="A0A8C9DCW4"/>
<dbReference type="SMART" id="SM00406">
    <property type="entry name" value="IGv"/>
    <property type="match status" value="1"/>
</dbReference>
<dbReference type="PANTHER" id="PTHR23268:SF14">
    <property type="entry name" value="T CELL RECEPTOR BETA VARIABLE 12-3-RELATED"/>
    <property type="match status" value="1"/>
</dbReference>
<dbReference type="GO" id="GO:0007166">
    <property type="term" value="P:cell surface receptor signaling pathway"/>
    <property type="evidence" value="ECO:0007669"/>
    <property type="project" value="TreeGrafter"/>
</dbReference>
<feature type="compositionally biased region" description="Polar residues" evidence="3">
    <location>
        <begin position="136"/>
        <end position="154"/>
    </location>
</feature>
<dbReference type="GeneTree" id="ENSGT00940000162707"/>
<dbReference type="InterPro" id="IPR007110">
    <property type="entry name" value="Ig-like_dom"/>
</dbReference>
<evidence type="ECO:0000256" key="4">
    <source>
        <dbReference type="SAM" id="SignalP"/>
    </source>
</evidence>
<organism evidence="6 7">
    <name type="scientific">Prolemur simus</name>
    <name type="common">Greater bamboo lemur</name>
    <name type="synonym">Hapalemur simus</name>
    <dbReference type="NCBI Taxonomy" id="1328070"/>
    <lineage>
        <taxon>Eukaryota</taxon>
        <taxon>Metazoa</taxon>
        <taxon>Chordata</taxon>
        <taxon>Craniata</taxon>
        <taxon>Vertebrata</taxon>
        <taxon>Euteleostomi</taxon>
        <taxon>Mammalia</taxon>
        <taxon>Eutheria</taxon>
        <taxon>Euarchontoglires</taxon>
        <taxon>Primates</taxon>
        <taxon>Strepsirrhini</taxon>
        <taxon>Lemuriformes</taxon>
        <taxon>Lemuridae</taxon>
        <taxon>Prolemur</taxon>
    </lineage>
</organism>
<evidence type="ECO:0000259" key="5">
    <source>
        <dbReference type="PROSITE" id="PS50835"/>
    </source>
</evidence>
<proteinExistence type="predicted"/>
<dbReference type="Pfam" id="PF07686">
    <property type="entry name" value="V-set"/>
    <property type="match status" value="1"/>
</dbReference>
<evidence type="ECO:0000256" key="3">
    <source>
        <dbReference type="SAM" id="MobiDB-lite"/>
    </source>
</evidence>
<dbReference type="PANTHER" id="PTHR23268">
    <property type="entry name" value="T-CELL RECEPTOR BETA CHAIN"/>
    <property type="match status" value="1"/>
</dbReference>
<dbReference type="Gene3D" id="2.60.40.10">
    <property type="entry name" value="Immunoglobulins"/>
    <property type="match status" value="1"/>
</dbReference>
<evidence type="ECO:0000313" key="7">
    <source>
        <dbReference type="Proteomes" id="UP000694414"/>
    </source>
</evidence>
<name>A0A8C9DCW4_PROSS</name>
<dbReference type="Proteomes" id="UP000694414">
    <property type="component" value="Unplaced"/>
</dbReference>
<feature type="domain" description="Ig-like" evidence="5">
    <location>
        <begin position="21"/>
        <end position="129"/>
    </location>
</feature>
<dbReference type="PROSITE" id="PS50835">
    <property type="entry name" value="IG_LIKE"/>
    <property type="match status" value="1"/>
</dbReference>
<dbReference type="GO" id="GO:0002376">
    <property type="term" value="P:immune system process"/>
    <property type="evidence" value="ECO:0007669"/>
    <property type="project" value="UniProtKB-KW"/>
</dbReference>
<evidence type="ECO:0000313" key="6">
    <source>
        <dbReference type="Ensembl" id="ENSPSMP00000000005.1"/>
    </source>
</evidence>
<dbReference type="SUPFAM" id="SSF48726">
    <property type="entry name" value="Immunoglobulin"/>
    <property type="match status" value="1"/>
</dbReference>